<evidence type="ECO:0000313" key="1">
    <source>
        <dbReference type="EMBL" id="BCS85756.1"/>
    </source>
</evidence>
<proteinExistence type="predicted"/>
<accession>A0ABM7NZ65</accession>
<name>A0ABM7NZ65_9BACT</name>
<sequence>MNLPMYEATYTINSIHPFYYCSKLFSINTYNMLLSGTTRFYQIDNKFYISEDLVYLHDLDSTTIRTFFLYINHLRLFYISN</sequence>
<protein>
    <submittedName>
        <fullName evidence="1">Uncharacterized protein</fullName>
    </submittedName>
</protein>
<reference evidence="1 2" key="1">
    <citation type="journal article" date="2022" name="Int. J. Syst. Evol. Microbiol.">
        <title>Prevotella herbatica sp. nov., a plant polysaccharide-decomposing anaerobic bacterium isolated from a methanogenic reactor.</title>
        <authorList>
            <person name="Uek A."/>
            <person name="Tonouchi A."/>
            <person name="Kaku N."/>
            <person name="Ueki K."/>
        </authorList>
    </citation>
    <scope>NUCLEOTIDE SEQUENCE [LARGE SCALE GENOMIC DNA]</scope>
    <source>
        <strain evidence="1 2">WR041</strain>
    </source>
</reference>
<gene>
    <name evidence="1" type="ORF">prwr041_16490</name>
</gene>
<organism evidence="1 2">
    <name type="scientific">Prevotella herbatica</name>
    <dbReference type="NCBI Taxonomy" id="2801997"/>
    <lineage>
        <taxon>Bacteria</taxon>
        <taxon>Pseudomonadati</taxon>
        <taxon>Bacteroidota</taxon>
        <taxon>Bacteroidia</taxon>
        <taxon>Bacteroidales</taxon>
        <taxon>Prevotellaceae</taxon>
        <taxon>Prevotella</taxon>
    </lineage>
</organism>
<dbReference type="Proteomes" id="UP001319045">
    <property type="component" value="Chromosome"/>
</dbReference>
<evidence type="ECO:0000313" key="2">
    <source>
        <dbReference type="Proteomes" id="UP001319045"/>
    </source>
</evidence>
<keyword evidence="2" id="KW-1185">Reference proteome</keyword>
<dbReference type="EMBL" id="AP024484">
    <property type="protein sequence ID" value="BCS85756.1"/>
    <property type="molecule type" value="Genomic_DNA"/>
</dbReference>